<gene>
    <name evidence="3" type="ORF">CGOC_LOCUS8937</name>
</gene>
<name>A0A3P7MS76_CYLGO</name>
<evidence type="ECO:0000256" key="1">
    <source>
        <dbReference type="SAM" id="MobiDB-lite"/>
    </source>
</evidence>
<feature type="region of interest" description="Disordered" evidence="1">
    <location>
        <begin position="89"/>
        <end position="135"/>
    </location>
</feature>
<sequence>MQLLQSAFVLLCPVMLLRASTGQKQDVSAVAQGQNVTAIRVPATEQQNSSAIEHGDDVVPQSFQNLIGGIGQTIMGALGLGIQLDKLSNQLKQSKQPQPQQQRQQPQQPQNQLLAGLFPQQQPQQPQHQLIPGLF</sequence>
<dbReference type="Proteomes" id="UP000271889">
    <property type="component" value="Unassembled WGS sequence"/>
</dbReference>
<keyword evidence="4" id="KW-1185">Reference proteome</keyword>
<accession>A0A3P7MS76</accession>
<keyword evidence="2" id="KW-0732">Signal</keyword>
<feature type="chain" id="PRO_5017950297" evidence="2">
    <location>
        <begin position="23"/>
        <end position="135"/>
    </location>
</feature>
<dbReference type="AlphaFoldDB" id="A0A3P7MS76"/>
<reference evidence="3 4" key="1">
    <citation type="submission" date="2018-11" db="EMBL/GenBank/DDBJ databases">
        <authorList>
            <consortium name="Pathogen Informatics"/>
        </authorList>
    </citation>
    <scope>NUCLEOTIDE SEQUENCE [LARGE SCALE GENOMIC DNA]</scope>
</reference>
<dbReference type="EMBL" id="UYRV01105385">
    <property type="protein sequence ID" value="VDN21061.1"/>
    <property type="molecule type" value="Genomic_DNA"/>
</dbReference>
<evidence type="ECO:0000256" key="2">
    <source>
        <dbReference type="SAM" id="SignalP"/>
    </source>
</evidence>
<evidence type="ECO:0000313" key="3">
    <source>
        <dbReference type="EMBL" id="VDN21061.1"/>
    </source>
</evidence>
<organism evidence="3 4">
    <name type="scientific">Cylicostephanus goldi</name>
    <name type="common">Nematode worm</name>
    <dbReference type="NCBI Taxonomy" id="71465"/>
    <lineage>
        <taxon>Eukaryota</taxon>
        <taxon>Metazoa</taxon>
        <taxon>Ecdysozoa</taxon>
        <taxon>Nematoda</taxon>
        <taxon>Chromadorea</taxon>
        <taxon>Rhabditida</taxon>
        <taxon>Rhabditina</taxon>
        <taxon>Rhabditomorpha</taxon>
        <taxon>Strongyloidea</taxon>
        <taxon>Strongylidae</taxon>
        <taxon>Cylicostephanus</taxon>
    </lineage>
</organism>
<protein>
    <submittedName>
        <fullName evidence="3">Uncharacterized protein</fullName>
    </submittedName>
</protein>
<feature type="signal peptide" evidence="2">
    <location>
        <begin position="1"/>
        <end position="22"/>
    </location>
</feature>
<evidence type="ECO:0000313" key="4">
    <source>
        <dbReference type="Proteomes" id="UP000271889"/>
    </source>
</evidence>
<proteinExistence type="predicted"/>